<dbReference type="AlphaFoldDB" id="A0A699LAE7"/>
<protein>
    <recommendedName>
        <fullName evidence="2">Reverse transcriptase domain-containing protein</fullName>
    </recommendedName>
</protein>
<accession>A0A699LAE7</accession>
<dbReference type="EMBL" id="BKCJ010597523">
    <property type="protein sequence ID" value="GFB30451.1"/>
    <property type="molecule type" value="Genomic_DNA"/>
</dbReference>
<evidence type="ECO:0008006" key="2">
    <source>
        <dbReference type="Google" id="ProtNLM"/>
    </source>
</evidence>
<evidence type="ECO:0000313" key="1">
    <source>
        <dbReference type="EMBL" id="GFB30451.1"/>
    </source>
</evidence>
<proteinExistence type="predicted"/>
<sequence length="199" mass="22844">MIFKTYSDRLFDLDEEIISSEFNPIHNEDLDSALKNDRFDTKSYLLESLINRDTLMASSPMFDSLLEDDPFMEEIDLFLASDGSISPGIDSDYSDFEGDNVFLERLLHDDPIPLLDISDFSNVVPLFLPFFTYLVTSSSLLSFGSEYIIFDPGISNYHFSSLELGVSHWSRTFIKFNVYLNHLNESLMKILSSTCFLMD</sequence>
<organism evidence="1">
    <name type="scientific">Tanacetum cinerariifolium</name>
    <name type="common">Dalmatian daisy</name>
    <name type="synonym">Chrysanthemum cinerariifolium</name>
    <dbReference type="NCBI Taxonomy" id="118510"/>
    <lineage>
        <taxon>Eukaryota</taxon>
        <taxon>Viridiplantae</taxon>
        <taxon>Streptophyta</taxon>
        <taxon>Embryophyta</taxon>
        <taxon>Tracheophyta</taxon>
        <taxon>Spermatophyta</taxon>
        <taxon>Magnoliopsida</taxon>
        <taxon>eudicotyledons</taxon>
        <taxon>Gunneridae</taxon>
        <taxon>Pentapetalae</taxon>
        <taxon>asterids</taxon>
        <taxon>campanulids</taxon>
        <taxon>Asterales</taxon>
        <taxon>Asteraceae</taxon>
        <taxon>Asteroideae</taxon>
        <taxon>Anthemideae</taxon>
        <taxon>Anthemidinae</taxon>
        <taxon>Tanacetum</taxon>
    </lineage>
</organism>
<name>A0A699LAE7_TANCI</name>
<reference evidence="1" key="1">
    <citation type="journal article" date="2019" name="Sci. Rep.">
        <title>Draft genome of Tanacetum cinerariifolium, the natural source of mosquito coil.</title>
        <authorList>
            <person name="Yamashiro T."/>
            <person name="Shiraishi A."/>
            <person name="Satake H."/>
            <person name="Nakayama K."/>
        </authorList>
    </citation>
    <scope>NUCLEOTIDE SEQUENCE</scope>
</reference>
<comment type="caution">
    <text evidence="1">The sequence shown here is derived from an EMBL/GenBank/DDBJ whole genome shotgun (WGS) entry which is preliminary data.</text>
</comment>
<gene>
    <name evidence="1" type="ORF">Tci_702422</name>
</gene>